<sequence length="191" mass="20532">MAGASPEQPLQSPCACPRRVHLRCLGRWQLQQAGRREETHCRFCQSAYGDWRQSLTPQHNAEAPPRPATPIMAISFEGQIHYIKVYPGVEGRARFEAQIRELIQLEEGEEFDVEFECKAPDTGATLHLDGIDAFDAATHCAALTAAERISKQQQAAAQQAGQAFDAAATQLPSGGAAASCPGASAGSAIMQ</sequence>
<dbReference type="InterPro" id="IPR011016">
    <property type="entry name" value="Znf_RING-CH"/>
</dbReference>
<accession>A0A383VMJ0</accession>
<gene>
    <name evidence="1" type="ORF">BQ4739_LOCUS6582</name>
</gene>
<dbReference type="GO" id="GO:0008270">
    <property type="term" value="F:zinc ion binding"/>
    <property type="evidence" value="ECO:0007669"/>
    <property type="project" value="UniProtKB-KW"/>
</dbReference>
<dbReference type="Pfam" id="PF12906">
    <property type="entry name" value="RINGv"/>
    <property type="match status" value="1"/>
</dbReference>
<protein>
    <submittedName>
        <fullName evidence="1">Uncharacterized protein</fullName>
    </submittedName>
</protein>
<reference evidence="1 2" key="1">
    <citation type="submission" date="2016-10" db="EMBL/GenBank/DDBJ databases">
        <authorList>
            <person name="Cai Z."/>
        </authorList>
    </citation>
    <scope>NUCLEOTIDE SEQUENCE [LARGE SCALE GENOMIC DNA]</scope>
</reference>
<dbReference type="Proteomes" id="UP000256970">
    <property type="component" value="Unassembled WGS sequence"/>
</dbReference>
<dbReference type="Gene3D" id="3.30.40.10">
    <property type="entry name" value="Zinc/RING finger domain, C3HC4 (zinc finger)"/>
    <property type="match status" value="1"/>
</dbReference>
<organism evidence="1 2">
    <name type="scientific">Tetradesmus obliquus</name>
    <name type="common">Green alga</name>
    <name type="synonym">Acutodesmus obliquus</name>
    <dbReference type="NCBI Taxonomy" id="3088"/>
    <lineage>
        <taxon>Eukaryota</taxon>
        <taxon>Viridiplantae</taxon>
        <taxon>Chlorophyta</taxon>
        <taxon>core chlorophytes</taxon>
        <taxon>Chlorophyceae</taxon>
        <taxon>CS clade</taxon>
        <taxon>Sphaeropleales</taxon>
        <taxon>Scenedesmaceae</taxon>
        <taxon>Tetradesmus</taxon>
    </lineage>
</organism>
<dbReference type="OrthoDB" id="496970at2759"/>
<name>A0A383VMJ0_TETOB</name>
<dbReference type="SUPFAM" id="SSF57850">
    <property type="entry name" value="RING/U-box"/>
    <property type="match status" value="1"/>
</dbReference>
<dbReference type="AlphaFoldDB" id="A0A383VMJ0"/>
<evidence type="ECO:0000313" key="2">
    <source>
        <dbReference type="Proteomes" id="UP000256970"/>
    </source>
</evidence>
<proteinExistence type="predicted"/>
<evidence type="ECO:0000313" key="1">
    <source>
        <dbReference type="EMBL" id="SZX66143.1"/>
    </source>
</evidence>
<keyword evidence="2" id="KW-1185">Reference proteome</keyword>
<dbReference type="EMBL" id="FNXT01000688">
    <property type="protein sequence ID" value="SZX66143.1"/>
    <property type="molecule type" value="Genomic_DNA"/>
</dbReference>
<dbReference type="InterPro" id="IPR013083">
    <property type="entry name" value="Znf_RING/FYVE/PHD"/>
</dbReference>